<name>A0AB34IUK1_PRYPA</name>
<comment type="caution">
    <text evidence="1">The sequence shown here is derived from an EMBL/GenBank/DDBJ whole genome shotgun (WGS) entry which is preliminary data.</text>
</comment>
<accession>A0AB34IUK1</accession>
<sequence length="126" mass="14319">MSLKMTTQVEWIKYARYSKYHPDNISRAMVTPNHEPVKGPPPIVSFDNYDRTVKGAWGHSLCCERPYGKQETTTRIKDHVAPKVGSSWHATMHFEKDKSVSCSAMYGGSLIDLSFEEIVEIKNKKG</sequence>
<proteinExistence type="predicted"/>
<dbReference type="AlphaFoldDB" id="A0AB34IUK1"/>
<reference evidence="1 2" key="1">
    <citation type="journal article" date="2024" name="Science">
        <title>Giant polyketide synthase enzymes in the biosynthesis of giant marine polyether toxins.</title>
        <authorList>
            <person name="Fallon T.R."/>
            <person name="Shende V.V."/>
            <person name="Wierzbicki I.H."/>
            <person name="Pendleton A.L."/>
            <person name="Watervoot N.F."/>
            <person name="Auber R.P."/>
            <person name="Gonzalez D.J."/>
            <person name="Wisecaver J.H."/>
            <person name="Moore B.S."/>
        </authorList>
    </citation>
    <scope>NUCLEOTIDE SEQUENCE [LARGE SCALE GENOMIC DNA]</scope>
    <source>
        <strain evidence="1 2">12B1</strain>
    </source>
</reference>
<dbReference type="EMBL" id="JBGBPQ010000019">
    <property type="protein sequence ID" value="KAL1505109.1"/>
    <property type="molecule type" value="Genomic_DNA"/>
</dbReference>
<gene>
    <name evidence="1" type="ORF">AB1Y20_008868</name>
</gene>
<evidence type="ECO:0000313" key="2">
    <source>
        <dbReference type="Proteomes" id="UP001515480"/>
    </source>
</evidence>
<organism evidence="1 2">
    <name type="scientific">Prymnesium parvum</name>
    <name type="common">Toxic golden alga</name>
    <dbReference type="NCBI Taxonomy" id="97485"/>
    <lineage>
        <taxon>Eukaryota</taxon>
        <taxon>Haptista</taxon>
        <taxon>Haptophyta</taxon>
        <taxon>Prymnesiophyceae</taxon>
        <taxon>Prymnesiales</taxon>
        <taxon>Prymnesiaceae</taxon>
        <taxon>Prymnesium</taxon>
    </lineage>
</organism>
<evidence type="ECO:0000313" key="1">
    <source>
        <dbReference type="EMBL" id="KAL1505109.1"/>
    </source>
</evidence>
<dbReference type="Proteomes" id="UP001515480">
    <property type="component" value="Unassembled WGS sequence"/>
</dbReference>
<protein>
    <submittedName>
        <fullName evidence="1">Uncharacterized protein</fullName>
    </submittedName>
</protein>
<keyword evidence="2" id="KW-1185">Reference proteome</keyword>